<feature type="transmembrane region" description="Helical" evidence="8">
    <location>
        <begin position="340"/>
        <end position="358"/>
    </location>
</feature>
<feature type="transmembrane region" description="Helical" evidence="8">
    <location>
        <begin position="147"/>
        <end position="167"/>
    </location>
</feature>
<feature type="transmembrane region" description="Helical" evidence="8">
    <location>
        <begin position="41"/>
        <end position="61"/>
    </location>
</feature>
<evidence type="ECO:0000313" key="10">
    <source>
        <dbReference type="Proteomes" id="UP001285921"/>
    </source>
</evidence>
<sequence length="366" mass="41310">MMKEESINGRQLITLTVMAQLGTEVLSLPHIGAENARQDTWLAVLISGVAAQIGILLIWWLGSRYPNRNFYAYTREVVGRPVGFVLNLLYGCYYSFSGLLITALYTDILKRWMFLLTPRWLIFLMLMIICGYAATSSLKRMAFISQSFIIFPVICFLLIAFSGIYGLDARNLLPVLSHGWAPVIKGVYVAYSAYIGYDLLLYAYPYVQAGSKKKLLIAMSVANALTIVFYVTVCLVCTTMFGQKQLIIVPEPIVFILKNYRIQILQSLDILFLVFYVFVVSATIYVYFFLASKAFVHLRTTGLGKSYHWVWAIVTICFAASFFLTKRNDILRIAAFQDQLSILAVVALPLLLLLISGIRSAGRHRV</sequence>
<feature type="transmembrane region" description="Helical" evidence="8">
    <location>
        <begin position="308"/>
        <end position="325"/>
    </location>
</feature>
<feature type="transmembrane region" description="Helical" evidence="8">
    <location>
        <begin position="216"/>
        <end position="241"/>
    </location>
</feature>
<evidence type="ECO:0000256" key="8">
    <source>
        <dbReference type="SAM" id="Phobius"/>
    </source>
</evidence>
<proteinExistence type="inferred from homology"/>
<comment type="caution">
    <text evidence="9">The sequence shown here is derived from an EMBL/GenBank/DDBJ whole genome shotgun (WGS) entry which is preliminary data.</text>
</comment>
<gene>
    <name evidence="9" type="ORF">PghCCS26_14640</name>
</gene>
<evidence type="ECO:0000313" key="9">
    <source>
        <dbReference type="EMBL" id="GMK44336.1"/>
    </source>
</evidence>
<feature type="transmembrane region" description="Helical" evidence="8">
    <location>
        <begin position="270"/>
        <end position="296"/>
    </location>
</feature>
<comment type="subcellular location">
    <subcellularLocation>
        <location evidence="1">Membrane</location>
        <topology evidence="1">Multi-pass membrane protein</topology>
    </subcellularLocation>
</comment>
<dbReference type="RefSeq" id="WP_317979354.1">
    <property type="nucleotide sequence ID" value="NZ_BTCL01000004.1"/>
</dbReference>
<evidence type="ECO:0000256" key="4">
    <source>
        <dbReference type="ARBA" id="ARBA00022544"/>
    </source>
</evidence>
<reference evidence="9 10" key="1">
    <citation type="submission" date="2023-05" db="EMBL/GenBank/DDBJ databases">
        <title>Draft genome of Paenibacillus sp. CCS26.</title>
        <authorList>
            <person name="Akita H."/>
            <person name="Shinto Y."/>
            <person name="Kimura Z."/>
        </authorList>
    </citation>
    <scope>NUCLEOTIDE SEQUENCE [LARGE SCALE GENOMIC DNA]</scope>
    <source>
        <strain evidence="9 10">CCS26</strain>
    </source>
</reference>
<feature type="transmembrane region" description="Helical" evidence="8">
    <location>
        <begin position="82"/>
        <end position="106"/>
    </location>
</feature>
<dbReference type="PANTHER" id="PTHR34975">
    <property type="entry name" value="SPORE GERMINATION PROTEIN A2"/>
    <property type="match status" value="1"/>
</dbReference>
<evidence type="ECO:0000256" key="7">
    <source>
        <dbReference type="ARBA" id="ARBA00023136"/>
    </source>
</evidence>
<dbReference type="Proteomes" id="UP001285921">
    <property type="component" value="Unassembled WGS sequence"/>
</dbReference>
<name>A0ABQ6NGW3_9BACL</name>
<evidence type="ECO:0000256" key="3">
    <source>
        <dbReference type="ARBA" id="ARBA00022448"/>
    </source>
</evidence>
<dbReference type="NCBIfam" id="TIGR00912">
    <property type="entry name" value="2A0309"/>
    <property type="match status" value="1"/>
</dbReference>
<keyword evidence="7 8" id="KW-0472">Membrane</keyword>
<comment type="similarity">
    <text evidence="2">Belongs to the amino acid-polyamine-organocation (APC) superfamily. Spore germination protein (SGP) (TC 2.A.3.9) family.</text>
</comment>
<dbReference type="InterPro" id="IPR004761">
    <property type="entry name" value="Spore_GerAB"/>
</dbReference>
<feature type="transmembrane region" description="Helical" evidence="8">
    <location>
        <begin position="112"/>
        <end position="135"/>
    </location>
</feature>
<keyword evidence="3" id="KW-0813">Transport</keyword>
<dbReference type="Gene3D" id="1.20.1740.10">
    <property type="entry name" value="Amino acid/polyamine transporter I"/>
    <property type="match status" value="1"/>
</dbReference>
<dbReference type="Pfam" id="PF03845">
    <property type="entry name" value="Spore_permease"/>
    <property type="match status" value="1"/>
</dbReference>
<evidence type="ECO:0000256" key="6">
    <source>
        <dbReference type="ARBA" id="ARBA00022989"/>
    </source>
</evidence>
<evidence type="ECO:0000256" key="2">
    <source>
        <dbReference type="ARBA" id="ARBA00007998"/>
    </source>
</evidence>
<organism evidence="9 10">
    <name type="scientific">Paenibacillus glycanilyticus</name>
    <dbReference type="NCBI Taxonomy" id="126569"/>
    <lineage>
        <taxon>Bacteria</taxon>
        <taxon>Bacillati</taxon>
        <taxon>Bacillota</taxon>
        <taxon>Bacilli</taxon>
        <taxon>Bacillales</taxon>
        <taxon>Paenibacillaceae</taxon>
        <taxon>Paenibacillus</taxon>
    </lineage>
</organism>
<keyword evidence="5 8" id="KW-0812">Transmembrane</keyword>
<keyword evidence="10" id="KW-1185">Reference proteome</keyword>
<dbReference type="EMBL" id="BTCL01000004">
    <property type="protein sequence ID" value="GMK44336.1"/>
    <property type="molecule type" value="Genomic_DNA"/>
</dbReference>
<accession>A0ABQ6NGW3</accession>
<protein>
    <submittedName>
        <fullName evidence="9">Germination protein GerKB</fullName>
    </submittedName>
</protein>
<keyword evidence="6 8" id="KW-1133">Transmembrane helix</keyword>
<evidence type="ECO:0000256" key="5">
    <source>
        <dbReference type="ARBA" id="ARBA00022692"/>
    </source>
</evidence>
<evidence type="ECO:0000256" key="1">
    <source>
        <dbReference type="ARBA" id="ARBA00004141"/>
    </source>
</evidence>
<keyword evidence="4" id="KW-0309">Germination</keyword>
<dbReference type="PANTHER" id="PTHR34975:SF2">
    <property type="entry name" value="SPORE GERMINATION PROTEIN A2"/>
    <property type="match status" value="1"/>
</dbReference>